<dbReference type="EMBL" id="CM042886">
    <property type="protein sequence ID" value="KAI4341389.1"/>
    <property type="molecule type" value="Genomic_DNA"/>
</dbReference>
<gene>
    <name evidence="1" type="ORF">MLD38_026119</name>
</gene>
<comment type="caution">
    <text evidence="1">The sequence shown here is derived from an EMBL/GenBank/DDBJ whole genome shotgun (WGS) entry which is preliminary data.</text>
</comment>
<protein>
    <submittedName>
        <fullName evidence="1">Uncharacterized protein</fullName>
    </submittedName>
</protein>
<proteinExistence type="predicted"/>
<evidence type="ECO:0000313" key="1">
    <source>
        <dbReference type="EMBL" id="KAI4341389.1"/>
    </source>
</evidence>
<evidence type="ECO:0000313" key="2">
    <source>
        <dbReference type="Proteomes" id="UP001057402"/>
    </source>
</evidence>
<keyword evidence="2" id="KW-1185">Reference proteome</keyword>
<sequence>MEAADESQSIQLRMESLRLSCVGQITAHQRRFESLASSLRESMGSVKARALLGVQNQERLSKLRDGLKEAEDEFAKTISVKACKEARLAKLEDAMAASKSRLEKLNRNVIEQKAARDRYTSIISDGLLDLSVREQANKQASGRQVEIQEAIAWYNKVLGLQIEGGTGVKFTFNNINKKSPDDFFSFIICHTNGIYSVLKCDLPVSGMVDMIDELNRSNDLYKFVRAMRTKFQEAEAEKISSGVHSLPQESSFISASAPCSSSSIVNAGSPSRRKGLDRCDADLHMNSKKVNYV</sequence>
<reference evidence="2" key="1">
    <citation type="journal article" date="2023" name="Front. Plant Sci.">
        <title>Chromosomal-level genome assembly of Melastoma candidum provides insights into trichome evolution.</title>
        <authorList>
            <person name="Zhong Y."/>
            <person name="Wu W."/>
            <person name="Sun C."/>
            <person name="Zou P."/>
            <person name="Liu Y."/>
            <person name="Dai S."/>
            <person name="Zhou R."/>
        </authorList>
    </citation>
    <scope>NUCLEOTIDE SEQUENCE [LARGE SCALE GENOMIC DNA]</scope>
</reference>
<name>A0ACB9P0R4_9MYRT</name>
<organism evidence="1 2">
    <name type="scientific">Melastoma candidum</name>
    <dbReference type="NCBI Taxonomy" id="119954"/>
    <lineage>
        <taxon>Eukaryota</taxon>
        <taxon>Viridiplantae</taxon>
        <taxon>Streptophyta</taxon>
        <taxon>Embryophyta</taxon>
        <taxon>Tracheophyta</taxon>
        <taxon>Spermatophyta</taxon>
        <taxon>Magnoliopsida</taxon>
        <taxon>eudicotyledons</taxon>
        <taxon>Gunneridae</taxon>
        <taxon>Pentapetalae</taxon>
        <taxon>rosids</taxon>
        <taxon>malvids</taxon>
        <taxon>Myrtales</taxon>
        <taxon>Melastomataceae</taxon>
        <taxon>Melastomatoideae</taxon>
        <taxon>Melastomateae</taxon>
        <taxon>Melastoma</taxon>
    </lineage>
</organism>
<accession>A0ACB9P0R4</accession>
<dbReference type="Proteomes" id="UP001057402">
    <property type="component" value="Chromosome 7"/>
</dbReference>